<proteinExistence type="predicted"/>
<dbReference type="Proteomes" id="UP000553343">
    <property type="component" value="Unassembled WGS sequence"/>
</dbReference>
<keyword evidence="1" id="KW-1133">Transmembrane helix</keyword>
<sequence>MVLGSYSITWAYRFGGFVLCSNFDRAFLYFFTIRLLYGSSGYKQKVKLGIDAGYKTIGFSAVSQKDELVSGE</sequence>
<feature type="non-terminal residue" evidence="3">
    <location>
        <position position="72"/>
    </location>
</feature>
<comment type="caution">
    <text evidence="3">The sequence shown here is derived from an EMBL/GenBank/DDBJ whole genome shotgun (WGS) entry which is preliminary data.</text>
</comment>
<keyword evidence="4" id="KW-1185">Reference proteome</keyword>
<name>A0A850T3F7_9BACT</name>
<feature type="domain" description="RRXRR" evidence="2">
    <location>
        <begin position="29"/>
        <end position="70"/>
    </location>
</feature>
<dbReference type="AlphaFoldDB" id="A0A850T3F7"/>
<keyword evidence="1" id="KW-0812">Transmembrane</keyword>
<evidence type="ECO:0000313" key="3">
    <source>
        <dbReference type="EMBL" id="NWH06900.1"/>
    </source>
</evidence>
<feature type="transmembrane region" description="Helical" evidence="1">
    <location>
        <begin position="12"/>
        <end position="37"/>
    </location>
</feature>
<dbReference type="Pfam" id="PF14239">
    <property type="entry name" value="RRXRR"/>
    <property type="match status" value="1"/>
</dbReference>
<keyword evidence="1" id="KW-0472">Membrane</keyword>
<dbReference type="EMBL" id="JACADJ010000135">
    <property type="protein sequence ID" value="NWH06900.1"/>
    <property type="molecule type" value="Genomic_DNA"/>
</dbReference>
<evidence type="ECO:0000259" key="2">
    <source>
        <dbReference type="Pfam" id="PF14239"/>
    </source>
</evidence>
<protein>
    <submittedName>
        <fullName evidence="3">RRXRR domain-containing protein</fullName>
    </submittedName>
</protein>
<dbReference type="InterPro" id="IPR025938">
    <property type="entry name" value="RRXRR_dom"/>
</dbReference>
<reference evidence="3 4" key="1">
    <citation type="submission" date="2020-06" db="EMBL/GenBank/DDBJ databases">
        <title>High-quality draft genome of sulfate reducer Desulfobacter latus type strain AcrS2 isolated from marine sediment.</title>
        <authorList>
            <person name="Hoppe M."/>
            <person name="Larsen C.K."/>
            <person name="Marshall I.P.G."/>
            <person name="Schramm A."/>
            <person name="Marietou A.G."/>
        </authorList>
    </citation>
    <scope>NUCLEOTIDE SEQUENCE [LARGE SCALE GENOMIC DNA]</scope>
    <source>
        <strain evidence="3 4">AcRS2</strain>
    </source>
</reference>
<gene>
    <name evidence="3" type="ORF">HXW94_18280</name>
</gene>
<evidence type="ECO:0000313" key="4">
    <source>
        <dbReference type="Proteomes" id="UP000553343"/>
    </source>
</evidence>
<organism evidence="3 4">
    <name type="scientific">Desulfobacter latus</name>
    <dbReference type="NCBI Taxonomy" id="2292"/>
    <lineage>
        <taxon>Bacteria</taxon>
        <taxon>Pseudomonadati</taxon>
        <taxon>Thermodesulfobacteriota</taxon>
        <taxon>Desulfobacteria</taxon>
        <taxon>Desulfobacterales</taxon>
        <taxon>Desulfobacteraceae</taxon>
        <taxon>Desulfobacter</taxon>
    </lineage>
</organism>
<accession>A0A850T3F7</accession>
<evidence type="ECO:0000256" key="1">
    <source>
        <dbReference type="SAM" id="Phobius"/>
    </source>
</evidence>